<keyword evidence="2" id="KW-1185">Reference proteome</keyword>
<dbReference type="RefSeq" id="WP_058600778.1">
    <property type="nucleotide sequence ID" value="NZ_LDQA01000028.1"/>
</dbReference>
<evidence type="ECO:0000313" key="2">
    <source>
        <dbReference type="Proteomes" id="UP000078529"/>
    </source>
</evidence>
<dbReference type="PATRIC" id="fig|401562.4.peg.2460"/>
<name>A0A175RMH4_9HYPH</name>
<comment type="caution">
    <text evidence="1">The sequence shown here is derived from an EMBL/GenBank/DDBJ whole genome shotgun (WGS) entry which is preliminary data.</text>
</comment>
<dbReference type="Proteomes" id="UP000078529">
    <property type="component" value="Unassembled WGS sequence"/>
</dbReference>
<dbReference type="AlphaFoldDB" id="A0A175RMH4"/>
<evidence type="ECO:0000313" key="1">
    <source>
        <dbReference type="EMBL" id="KTR05015.1"/>
    </source>
</evidence>
<sequence length="146" mass="15531">MSEAGVQIRVGGGAGYGSNQTVVRCRTGSFEWRYARQGSPQYHAGSAFARDWERSGITLPSALMGGASIGGGGGWKGLPDERVMALDRVLTTTKALGGPITRRLVAYCVEGLTPKEIARTYGDVITPNAMANILDCDLLELVRVVQ</sequence>
<proteinExistence type="predicted"/>
<protein>
    <submittedName>
        <fullName evidence="1">Uncharacterized protein</fullName>
    </submittedName>
</protein>
<accession>A0A175RMH4</accession>
<organism evidence="1 2">
    <name type="scientific">Aureimonas ureilytica</name>
    <dbReference type="NCBI Taxonomy" id="401562"/>
    <lineage>
        <taxon>Bacteria</taxon>
        <taxon>Pseudomonadati</taxon>
        <taxon>Pseudomonadota</taxon>
        <taxon>Alphaproteobacteria</taxon>
        <taxon>Hyphomicrobiales</taxon>
        <taxon>Aurantimonadaceae</taxon>
        <taxon>Aureimonas</taxon>
    </lineage>
</organism>
<gene>
    <name evidence="1" type="ORF">NS365_13385</name>
</gene>
<reference evidence="1 2" key="1">
    <citation type="journal article" date="2016" name="Front. Microbiol.">
        <title>Genomic Resource of Rice Seed Associated Bacteria.</title>
        <authorList>
            <person name="Midha S."/>
            <person name="Bansal K."/>
            <person name="Sharma S."/>
            <person name="Kumar N."/>
            <person name="Patil P.P."/>
            <person name="Chaudhry V."/>
            <person name="Patil P.B."/>
        </authorList>
    </citation>
    <scope>NUCLEOTIDE SEQUENCE [LARGE SCALE GENOMIC DNA]</scope>
    <source>
        <strain evidence="1 2">NS365</strain>
    </source>
</reference>
<dbReference type="EMBL" id="LDQA01000028">
    <property type="protein sequence ID" value="KTR05015.1"/>
    <property type="molecule type" value="Genomic_DNA"/>
</dbReference>